<protein>
    <submittedName>
        <fullName evidence="1">Uncharacterized protein</fullName>
    </submittedName>
</protein>
<organism evidence="1 2">
    <name type="scientific">Elysia crispata</name>
    <name type="common">lettuce slug</name>
    <dbReference type="NCBI Taxonomy" id="231223"/>
    <lineage>
        <taxon>Eukaryota</taxon>
        <taxon>Metazoa</taxon>
        <taxon>Spiralia</taxon>
        <taxon>Lophotrochozoa</taxon>
        <taxon>Mollusca</taxon>
        <taxon>Gastropoda</taxon>
        <taxon>Heterobranchia</taxon>
        <taxon>Euthyneura</taxon>
        <taxon>Panpulmonata</taxon>
        <taxon>Sacoglossa</taxon>
        <taxon>Placobranchoidea</taxon>
        <taxon>Plakobranchidae</taxon>
        <taxon>Elysia</taxon>
    </lineage>
</organism>
<dbReference type="AlphaFoldDB" id="A0AAE0YEY8"/>
<sequence length="174" mass="19207">MESVLDAPVAVAEVGGSHGPMVAVWRGHGVSARCFCRDKARCGGAMESVLDASVEIKLDVAVPWNRKGVGEFYYTEFHPGTIIGHGTFKPWRYESVTGAFILWQPPPLAPAVILSERCRVLSEVLFFTFVEEIIHHGKKDNGNMSAGSRSELRKALRTHKSCHEDSIEVYIVPI</sequence>
<dbReference type="Proteomes" id="UP001283361">
    <property type="component" value="Unassembled WGS sequence"/>
</dbReference>
<comment type="caution">
    <text evidence="1">The sequence shown here is derived from an EMBL/GenBank/DDBJ whole genome shotgun (WGS) entry which is preliminary data.</text>
</comment>
<keyword evidence="2" id="KW-1185">Reference proteome</keyword>
<name>A0AAE0YEY8_9GAST</name>
<evidence type="ECO:0000313" key="1">
    <source>
        <dbReference type="EMBL" id="KAK3743100.1"/>
    </source>
</evidence>
<accession>A0AAE0YEY8</accession>
<gene>
    <name evidence="1" type="ORF">RRG08_063963</name>
</gene>
<dbReference type="EMBL" id="JAWDGP010006323">
    <property type="protein sequence ID" value="KAK3743100.1"/>
    <property type="molecule type" value="Genomic_DNA"/>
</dbReference>
<reference evidence="1" key="1">
    <citation type="journal article" date="2023" name="G3 (Bethesda)">
        <title>A reference genome for the long-term kleptoplast-retaining sea slug Elysia crispata morphotype clarki.</title>
        <authorList>
            <person name="Eastman K.E."/>
            <person name="Pendleton A.L."/>
            <person name="Shaikh M.A."/>
            <person name="Suttiyut T."/>
            <person name="Ogas R."/>
            <person name="Tomko P."/>
            <person name="Gavelis G."/>
            <person name="Widhalm J.R."/>
            <person name="Wisecaver J.H."/>
        </authorList>
    </citation>
    <scope>NUCLEOTIDE SEQUENCE</scope>
    <source>
        <strain evidence="1">ECLA1</strain>
    </source>
</reference>
<evidence type="ECO:0000313" key="2">
    <source>
        <dbReference type="Proteomes" id="UP001283361"/>
    </source>
</evidence>
<proteinExistence type="predicted"/>